<dbReference type="EMBL" id="SNWM01000003">
    <property type="protein sequence ID" value="TDO21980.1"/>
    <property type="molecule type" value="Genomic_DNA"/>
</dbReference>
<keyword evidence="3" id="KW-1185">Reference proteome</keyword>
<comment type="caution">
    <text evidence="2">The sequence shown here is derived from an EMBL/GenBank/DDBJ whole genome shotgun (WGS) entry which is preliminary data.</text>
</comment>
<organism evidence="2 3">
    <name type="scientific">Pedobacter duraquae</name>
    <dbReference type="NCBI Taxonomy" id="425511"/>
    <lineage>
        <taxon>Bacteria</taxon>
        <taxon>Pseudomonadati</taxon>
        <taxon>Bacteroidota</taxon>
        <taxon>Sphingobacteriia</taxon>
        <taxon>Sphingobacteriales</taxon>
        <taxon>Sphingobacteriaceae</taxon>
        <taxon>Pedobacter</taxon>
    </lineage>
</organism>
<dbReference type="InterPro" id="IPR050177">
    <property type="entry name" value="Lipid_A_modif_metabolic_enz"/>
</dbReference>
<dbReference type="RefSeq" id="WP_133556920.1">
    <property type="nucleotide sequence ID" value="NZ_SNWM01000003.1"/>
</dbReference>
<proteinExistence type="predicted"/>
<evidence type="ECO:0000313" key="2">
    <source>
        <dbReference type="EMBL" id="TDO21980.1"/>
    </source>
</evidence>
<evidence type="ECO:0000259" key="1">
    <source>
        <dbReference type="Pfam" id="PF01370"/>
    </source>
</evidence>
<dbReference type="Pfam" id="PF01370">
    <property type="entry name" value="Epimerase"/>
    <property type="match status" value="1"/>
</dbReference>
<name>A0A4R6IJ08_9SPHI</name>
<gene>
    <name evidence="2" type="ORF">CLV32_3089</name>
</gene>
<dbReference type="Gene3D" id="3.40.50.720">
    <property type="entry name" value="NAD(P)-binding Rossmann-like Domain"/>
    <property type="match status" value="1"/>
</dbReference>
<dbReference type="Proteomes" id="UP000295499">
    <property type="component" value="Unassembled WGS sequence"/>
</dbReference>
<dbReference type="PANTHER" id="PTHR43245:SF58">
    <property type="entry name" value="BLL5923 PROTEIN"/>
    <property type="match status" value="1"/>
</dbReference>
<accession>A0A4R6IJ08</accession>
<dbReference type="InterPro" id="IPR036291">
    <property type="entry name" value="NAD(P)-bd_dom_sf"/>
</dbReference>
<evidence type="ECO:0000313" key="3">
    <source>
        <dbReference type="Proteomes" id="UP000295499"/>
    </source>
</evidence>
<dbReference type="PANTHER" id="PTHR43245">
    <property type="entry name" value="BIFUNCTIONAL POLYMYXIN RESISTANCE PROTEIN ARNA"/>
    <property type="match status" value="1"/>
</dbReference>
<protein>
    <submittedName>
        <fullName evidence="2">Nucleoside-diphosphate-sugar epimerase</fullName>
    </submittedName>
</protein>
<reference evidence="2 3" key="1">
    <citation type="submission" date="2019-03" db="EMBL/GenBank/DDBJ databases">
        <title>Genomic Encyclopedia of Archaeal and Bacterial Type Strains, Phase II (KMG-II): from individual species to whole genera.</title>
        <authorList>
            <person name="Goeker M."/>
        </authorList>
    </citation>
    <scope>NUCLEOTIDE SEQUENCE [LARGE SCALE GENOMIC DNA]</scope>
    <source>
        <strain evidence="2 3">DSM 19034</strain>
    </source>
</reference>
<dbReference type="InterPro" id="IPR001509">
    <property type="entry name" value="Epimerase_deHydtase"/>
</dbReference>
<dbReference type="AlphaFoldDB" id="A0A4R6IJ08"/>
<dbReference type="SUPFAM" id="SSF51735">
    <property type="entry name" value="NAD(P)-binding Rossmann-fold domains"/>
    <property type="match status" value="1"/>
</dbReference>
<sequence length="303" mass="34011">MKVGITGSSGFVGLNIESYLRKFDFDISRLNREALGSPKIDLRHLDIIIHLAGKAHDLSKSPDPTEYYTVNYELTKRLYDSFLMSKATVFIFMSSVKAVADTVTDILTEDAIPIPSTDYGKSKLMAERYIEKQKLPEGKHYYILRPCMIHGPGNKGNLNLLYKFVGRKVPYPLAKFKNLRSYVTVENLCFIVLHLIMKNNVASGIYNIADDRPLSTNEIVSILGKSMSIEPKFLHVPVYLIDLVAKLGDFFNLSINSEKLKKLTENYLVDNSKIKNAIELNLPISSYDGLLKSAASFADDKAG</sequence>
<feature type="domain" description="NAD-dependent epimerase/dehydratase" evidence="1">
    <location>
        <begin position="5"/>
        <end position="209"/>
    </location>
</feature>
<dbReference type="OrthoDB" id="329806at2"/>